<accession>A0A075G425</accession>
<dbReference type="InterPro" id="IPR002504">
    <property type="entry name" value="NADK"/>
</dbReference>
<dbReference type="GO" id="GO:0006741">
    <property type="term" value="P:NADP+ biosynthetic process"/>
    <property type="evidence" value="ECO:0007669"/>
    <property type="project" value="InterPro"/>
</dbReference>
<sequence>MSELLDANIDLLFYAGGDGTTRDIVAALEQDERTDLPLVGVPTGVKMHSGCFAATPRAAAEVLAAWLAGDLMLASTEVMDLDEEAYREGEWKVRMYAEVQTPSSPRWMQGAKMRVAAAEEEEVLEGLAAHIGELATENEGLLIIWGSGGTLREIAKNLGMQTTLLGIDASRDGVLVGRDLNEDGLLELLDGNESAGVLLLLSPMGGQGFLIGRGNLQLSPEVLSAVGVDNILGVATPGKLAILSELRIDSGDSVLDADIRERRYLRVLQGYRTTRLIKVAE</sequence>
<dbReference type="GO" id="GO:0003951">
    <property type="term" value="F:NAD+ kinase activity"/>
    <property type="evidence" value="ECO:0007669"/>
    <property type="project" value="InterPro"/>
</dbReference>
<dbReference type="EMBL" id="KF900545">
    <property type="protein sequence ID" value="AIE98800.1"/>
    <property type="molecule type" value="Genomic_DNA"/>
</dbReference>
<proteinExistence type="predicted"/>
<dbReference type="AlphaFoldDB" id="A0A075G425"/>
<protein>
    <submittedName>
        <fullName evidence="1">ATP-NAD/AcoX kinase</fullName>
    </submittedName>
</protein>
<keyword evidence="1" id="KW-0808">Transferase</keyword>
<evidence type="ECO:0000313" key="1">
    <source>
        <dbReference type="EMBL" id="AIE98800.1"/>
    </source>
</evidence>
<dbReference type="SUPFAM" id="SSF111331">
    <property type="entry name" value="NAD kinase/diacylglycerol kinase-like"/>
    <property type="match status" value="1"/>
</dbReference>
<dbReference type="PANTHER" id="PTHR40697">
    <property type="entry name" value="ACETOIN CATABOLISM PROTEIN X"/>
    <property type="match status" value="1"/>
</dbReference>
<name>A0A075G425_9EURY</name>
<dbReference type="PANTHER" id="PTHR40697:SF2">
    <property type="entry name" value="ATP-NAD KINASE-RELATED"/>
    <property type="match status" value="1"/>
</dbReference>
<dbReference type="Pfam" id="PF01513">
    <property type="entry name" value="NAD_kinase"/>
    <property type="match status" value="1"/>
</dbReference>
<reference evidence="1" key="1">
    <citation type="journal article" date="2014" name="Genome Biol. Evol.">
        <title>Pangenome evidence for extensive interdomain horizontal transfer affecting lineage core and shell genes in uncultured planktonic thaumarchaeota and euryarchaeota.</title>
        <authorList>
            <person name="Deschamps P."/>
            <person name="Zivanovic Y."/>
            <person name="Moreira D."/>
            <person name="Rodriguez-Valera F."/>
            <person name="Lopez-Garcia P."/>
        </authorList>
    </citation>
    <scope>NUCLEOTIDE SEQUENCE</scope>
</reference>
<keyword evidence="1" id="KW-0418">Kinase</keyword>
<organism evidence="1">
    <name type="scientific">uncultured marine group II/III euryarchaeote KM3_100_D04</name>
    <dbReference type="NCBI Taxonomy" id="1457841"/>
    <lineage>
        <taxon>Archaea</taxon>
        <taxon>Methanobacteriati</taxon>
        <taxon>Methanobacteriota</taxon>
        <taxon>environmental samples</taxon>
    </lineage>
</organism>
<dbReference type="InterPro" id="IPR039065">
    <property type="entry name" value="AcoX-like"/>
</dbReference>
<dbReference type="Pfam" id="PF20143">
    <property type="entry name" value="NAD_kinase_C"/>
    <property type="match status" value="1"/>
</dbReference>
<dbReference type="InterPro" id="IPR016064">
    <property type="entry name" value="NAD/diacylglycerol_kinase_sf"/>
</dbReference>